<sequence>DTVHALLFSDITVHARTVHRHYCSPSVVLFI</sequence>
<evidence type="ECO:0000313" key="1">
    <source>
        <dbReference type="EMBL" id="MCI79766.1"/>
    </source>
</evidence>
<proteinExistence type="predicted"/>
<dbReference type="Proteomes" id="UP000265520">
    <property type="component" value="Unassembled WGS sequence"/>
</dbReference>
<name>A0A392UUU4_9FABA</name>
<evidence type="ECO:0000313" key="2">
    <source>
        <dbReference type="Proteomes" id="UP000265520"/>
    </source>
</evidence>
<accession>A0A392UUU4</accession>
<organism evidence="1 2">
    <name type="scientific">Trifolium medium</name>
    <dbReference type="NCBI Taxonomy" id="97028"/>
    <lineage>
        <taxon>Eukaryota</taxon>
        <taxon>Viridiplantae</taxon>
        <taxon>Streptophyta</taxon>
        <taxon>Embryophyta</taxon>
        <taxon>Tracheophyta</taxon>
        <taxon>Spermatophyta</taxon>
        <taxon>Magnoliopsida</taxon>
        <taxon>eudicotyledons</taxon>
        <taxon>Gunneridae</taxon>
        <taxon>Pentapetalae</taxon>
        <taxon>rosids</taxon>
        <taxon>fabids</taxon>
        <taxon>Fabales</taxon>
        <taxon>Fabaceae</taxon>
        <taxon>Papilionoideae</taxon>
        <taxon>50 kb inversion clade</taxon>
        <taxon>NPAAA clade</taxon>
        <taxon>Hologalegina</taxon>
        <taxon>IRL clade</taxon>
        <taxon>Trifolieae</taxon>
        <taxon>Trifolium</taxon>
    </lineage>
</organism>
<reference evidence="1 2" key="1">
    <citation type="journal article" date="2018" name="Front. Plant Sci.">
        <title>Red Clover (Trifolium pratense) and Zigzag Clover (T. medium) - A Picture of Genomic Similarities and Differences.</title>
        <authorList>
            <person name="Dluhosova J."/>
            <person name="Istvanek J."/>
            <person name="Nedelnik J."/>
            <person name="Repkova J."/>
        </authorList>
    </citation>
    <scope>NUCLEOTIDE SEQUENCE [LARGE SCALE GENOMIC DNA]</scope>
    <source>
        <strain evidence="2">cv. 10/8</strain>
        <tissue evidence="1">Leaf</tissue>
    </source>
</reference>
<dbReference type="AlphaFoldDB" id="A0A392UUU4"/>
<dbReference type="EMBL" id="LXQA010980892">
    <property type="protein sequence ID" value="MCI79766.1"/>
    <property type="molecule type" value="Genomic_DNA"/>
</dbReference>
<comment type="caution">
    <text evidence="1">The sequence shown here is derived from an EMBL/GenBank/DDBJ whole genome shotgun (WGS) entry which is preliminary data.</text>
</comment>
<feature type="non-terminal residue" evidence="1">
    <location>
        <position position="1"/>
    </location>
</feature>
<keyword evidence="2" id="KW-1185">Reference proteome</keyword>
<protein>
    <submittedName>
        <fullName evidence="1">Uncharacterized protein</fullName>
    </submittedName>
</protein>